<evidence type="ECO:0000313" key="3">
    <source>
        <dbReference type="Proteomes" id="UP000595197"/>
    </source>
</evidence>
<evidence type="ECO:0000313" key="2">
    <source>
        <dbReference type="EMBL" id="QQP91227.1"/>
    </source>
</evidence>
<organism evidence="2 3">
    <name type="scientific">Skermanella cutis</name>
    <dbReference type="NCBI Taxonomy" id="2775420"/>
    <lineage>
        <taxon>Bacteria</taxon>
        <taxon>Pseudomonadati</taxon>
        <taxon>Pseudomonadota</taxon>
        <taxon>Alphaproteobacteria</taxon>
        <taxon>Rhodospirillales</taxon>
        <taxon>Azospirillaceae</taxon>
        <taxon>Skermanella</taxon>
    </lineage>
</organism>
<dbReference type="Proteomes" id="UP000595197">
    <property type="component" value="Chromosome"/>
</dbReference>
<reference evidence="2" key="1">
    <citation type="submission" date="2021-02" db="EMBL/GenBank/DDBJ databases">
        <title>Skermanella TT6 skin isolate.</title>
        <authorList>
            <person name="Lee K."/>
            <person name="Ganzorig M."/>
        </authorList>
    </citation>
    <scope>NUCLEOTIDE SEQUENCE</scope>
    <source>
        <strain evidence="2">TT6</strain>
    </source>
</reference>
<dbReference type="RefSeq" id="WP_201078920.1">
    <property type="nucleotide sequence ID" value="NZ_CP067420.1"/>
</dbReference>
<accession>A0ABX7BAM0</accession>
<name>A0ABX7BAM0_9PROT</name>
<feature type="region of interest" description="Disordered" evidence="1">
    <location>
        <begin position="63"/>
        <end position="92"/>
    </location>
</feature>
<gene>
    <name evidence="2" type="ORF">IGS68_08480</name>
</gene>
<sequence length="92" mass="10280">MREVNAFSSYHVQLERVLVGKRVERVILTWVGKENAELKETYKLIGGHSAVRAAAYRGRKTEVIQTPSQAEPSVRKLDGDDAPFSGLDELPL</sequence>
<evidence type="ECO:0000256" key="1">
    <source>
        <dbReference type="SAM" id="MobiDB-lite"/>
    </source>
</evidence>
<dbReference type="EMBL" id="CP067420">
    <property type="protein sequence ID" value="QQP91227.1"/>
    <property type="molecule type" value="Genomic_DNA"/>
</dbReference>
<keyword evidence="3" id="KW-1185">Reference proteome</keyword>
<proteinExistence type="predicted"/>
<protein>
    <submittedName>
        <fullName evidence="2">Uncharacterized protein</fullName>
    </submittedName>
</protein>